<proteinExistence type="predicted"/>
<dbReference type="Pfam" id="PF21294">
    <property type="entry name" value="Polysacc_lyase_14"/>
    <property type="match status" value="1"/>
</dbReference>
<evidence type="ECO:0000313" key="2">
    <source>
        <dbReference type="EMBL" id="AWI79760.1"/>
    </source>
</evidence>
<evidence type="ECO:0000259" key="1">
    <source>
        <dbReference type="Pfam" id="PF21294"/>
    </source>
</evidence>
<dbReference type="PANTHER" id="PTHR40124">
    <property type="match status" value="1"/>
</dbReference>
<organism evidence="2 3">
    <name type="scientific">Parazoarcus communis</name>
    <dbReference type="NCBI Taxonomy" id="41977"/>
    <lineage>
        <taxon>Bacteria</taxon>
        <taxon>Pseudomonadati</taxon>
        <taxon>Pseudomonadota</taxon>
        <taxon>Betaproteobacteria</taxon>
        <taxon>Rhodocyclales</taxon>
        <taxon>Zoogloeaceae</taxon>
        <taxon>Parazoarcus</taxon>
    </lineage>
</organism>
<evidence type="ECO:0000313" key="3">
    <source>
        <dbReference type="Proteomes" id="UP000244902"/>
    </source>
</evidence>
<gene>
    <name evidence="2" type="ORF">CEW87_10485</name>
</gene>
<feature type="domain" description="Polysaccharide lyase 14" evidence="1">
    <location>
        <begin position="271"/>
        <end position="456"/>
    </location>
</feature>
<dbReference type="AlphaFoldDB" id="A0A2U8H2A5"/>
<sequence length="484" mass="52795">MSCAALLISVASGSPPLTDGIGGMTCRHFATDSRMAWQQKGGDWADAHGKPYGDAPYSTASLALVQGRQAAYWNVTALAQAWQTGSGPSGAILLRAVPGTLSGAVNFNSRENGDASAHPELVIEREGGGTIRTHALADAHLPCSTHAGVGQRPVFQVGGATTAILIFGFDPNDKRRIIRAELRLTTDKVYDRSTSIGVYRPTLPGEAEKVTNGLASGYPQDRGIESHPAVVFAERFESANWASRWSSHSKNGTAEIISRDEANRFEPLDARALKVTVRKGSVLGLNSLYRFDQQPGGEPDAMYFRYYLRFGESWNPTLEGGKLPGFAGTYGRGGWGGRKASGVNGWSARGAFFRLHQTDAVGPAHRSIGSYIYHVDTPEDYGSIWGWNRGPTGILEKNRWYSVEQYVRLNTPGKNDGVMRAWVDGILAFEKVDLRYRDLADLKIEMLWMNVYHGGTRPPNEDLALFIDNLVIAREYIGPLSGSR</sequence>
<dbReference type="PANTHER" id="PTHR40124:SF1">
    <property type="entry name" value="DISAGGREGATASE RELATED REPEAT PROTEIN"/>
    <property type="match status" value="1"/>
</dbReference>
<dbReference type="EMBL" id="CP022188">
    <property type="protein sequence ID" value="AWI79760.1"/>
    <property type="molecule type" value="Genomic_DNA"/>
</dbReference>
<dbReference type="Proteomes" id="UP000244902">
    <property type="component" value="Chromosome"/>
</dbReference>
<name>A0A2U8H2A5_9RHOO</name>
<dbReference type="Gene3D" id="2.60.120.200">
    <property type="match status" value="1"/>
</dbReference>
<reference evidence="2 3" key="1">
    <citation type="submission" date="2017-06" db="EMBL/GenBank/DDBJ databases">
        <title>Azoarcus sp. TSNA42 complete genome sequence.</title>
        <authorList>
            <person name="Woo J.-H."/>
            <person name="Kim H.-S."/>
        </authorList>
    </citation>
    <scope>NUCLEOTIDE SEQUENCE [LARGE SCALE GENOMIC DNA]</scope>
    <source>
        <strain evidence="2 3">TSNA42</strain>
    </source>
</reference>
<accession>A0A2U8H2A5</accession>
<protein>
    <recommendedName>
        <fullName evidence="1">Polysaccharide lyase 14 domain-containing protein</fullName>
    </recommendedName>
</protein>
<dbReference type="InterPro" id="IPR048958">
    <property type="entry name" value="Polysacc_lyase_14"/>
</dbReference>